<reference evidence="2" key="2">
    <citation type="journal article" date="2023" name="IMA Fungus">
        <title>Comparative genomic study of the Penicillium genus elucidates a diverse pangenome and 15 lateral gene transfer events.</title>
        <authorList>
            <person name="Petersen C."/>
            <person name="Sorensen T."/>
            <person name="Nielsen M.R."/>
            <person name="Sondergaard T.E."/>
            <person name="Sorensen J.L."/>
            <person name="Fitzpatrick D.A."/>
            <person name="Frisvad J.C."/>
            <person name="Nielsen K.L."/>
        </authorList>
    </citation>
    <scope>NUCLEOTIDE SEQUENCE</scope>
    <source>
        <strain evidence="2">IBT 29495</strain>
    </source>
</reference>
<feature type="compositionally biased region" description="Polar residues" evidence="1">
    <location>
        <begin position="255"/>
        <end position="273"/>
    </location>
</feature>
<proteinExistence type="predicted"/>
<keyword evidence="3" id="KW-1185">Reference proteome</keyword>
<dbReference type="OrthoDB" id="4359067at2759"/>
<protein>
    <submittedName>
        <fullName evidence="2">Uncharacterized protein</fullName>
    </submittedName>
</protein>
<reference evidence="2" key="1">
    <citation type="submission" date="2022-12" db="EMBL/GenBank/DDBJ databases">
        <authorList>
            <person name="Petersen C."/>
        </authorList>
    </citation>
    <scope>NUCLEOTIDE SEQUENCE</scope>
    <source>
        <strain evidence="2">IBT 29495</strain>
    </source>
</reference>
<sequence length="368" mass="39867">MAARTLDRMRKAQSLIRECHSWASPLVENDEILLAVELCQIEGELALFFENRCFANSSCPGLLDEQPPHRPPFNGHRRGTCRQPYIGDHRPPQINRSRTEAPASRAGGGQNAQVQAAITSRGKMGEASSPTGVLLDFDDDVKLVQLPPNMVADMDAANSTDVGSKEKQPLPEGSAAGSSDEPALGDFPRVDNDDRSLHQTVTTVADTISASLNYSIDGHCPPLAVEEGVTTVLSPCEPQLPGSPACGSPEDELPRTSQTYQRVNGPTESQKGSSNEEFRCVEPTDIESTTHIEEKDSLAGGVDSRACHNLQTEDSEDDELVFQGNEANSICPDFKALFVSSDDDSQPICRAINLKAIFEKYSEVIICK</sequence>
<dbReference type="AlphaFoldDB" id="A0A9W9Y232"/>
<organism evidence="2 3">
    <name type="scientific">Penicillium fimorum</name>
    <dbReference type="NCBI Taxonomy" id="1882269"/>
    <lineage>
        <taxon>Eukaryota</taxon>
        <taxon>Fungi</taxon>
        <taxon>Dikarya</taxon>
        <taxon>Ascomycota</taxon>
        <taxon>Pezizomycotina</taxon>
        <taxon>Eurotiomycetes</taxon>
        <taxon>Eurotiomycetidae</taxon>
        <taxon>Eurotiales</taxon>
        <taxon>Aspergillaceae</taxon>
        <taxon>Penicillium</taxon>
    </lineage>
</organism>
<dbReference type="EMBL" id="JAPWDS010000002">
    <property type="protein sequence ID" value="KAJ5514447.1"/>
    <property type="molecule type" value="Genomic_DNA"/>
</dbReference>
<feature type="region of interest" description="Disordered" evidence="1">
    <location>
        <begin position="69"/>
        <end position="131"/>
    </location>
</feature>
<feature type="region of interest" description="Disordered" evidence="1">
    <location>
        <begin position="242"/>
        <end position="277"/>
    </location>
</feature>
<accession>A0A9W9Y232</accession>
<evidence type="ECO:0000313" key="2">
    <source>
        <dbReference type="EMBL" id="KAJ5514447.1"/>
    </source>
</evidence>
<dbReference type="Proteomes" id="UP001149954">
    <property type="component" value="Unassembled WGS sequence"/>
</dbReference>
<gene>
    <name evidence="2" type="ORF">N7463_003999</name>
</gene>
<comment type="caution">
    <text evidence="2">The sequence shown here is derived from an EMBL/GenBank/DDBJ whole genome shotgun (WGS) entry which is preliminary data.</text>
</comment>
<evidence type="ECO:0000256" key="1">
    <source>
        <dbReference type="SAM" id="MobiDB-lite"/>
    </source>
</evidence>
<name>A0A9W9Y232_9EURO</name>
<feature type="region of interest" description="Disordered" evidence="1">
    <location>
        <begin position="154"/>
        <end position="195"/>
    </location>
</feature>
<evidence type="ECO:0000313" key="3">
    <source>
        <dbReference type="Proteomes" id="UP001149954"/>
    </source>
</evidence>